<feature type="non-terminal residue" evidence="1">
    <location>
        <position position="1"/>
    </location>
</feature>
<gene>
    <name evidence="1" type="ORF">DHETER_LOCUS1821</name>
</gene>
<keyword evidence="2" id="KW-1185">Reference proteome</keyword>
<comment type="caution">
    <text evidence="1">The sequence shown here is derived from an EMBL/GenBank/DDBJ whole genome shotgun (WGS) entry which is preliminary data.</text>
</comment>
<dbReference type="EMBL" id="CAJVPU010001177">
    <property type="protein sequence ID" value="CAG8473477.1"/>
    <property type="molecule type" value="Genomic_DNA"/>
</dbReference>
<evidence type="ECO:0000313" key="2">
    <source>
        <dbReference type="Proteomes" id="UP000789702"/>
    </source>
</evidence>
<dbReference type="Proteomes" id="UP000789702">
    <property type="component" value="Unassembled WGS sequence"/>
</dbReference>
<reference evidence="1" key="1">
    <citation type="submission" date="2021-06" db="EMBL/GenBank/DDBJ databases">
        <authorList>
            <person name="Kallberg Y."/>
            <person name="Tangrot J."/>
            <person name="Rosling A."/>
        </authorList>
    </citation>
    <scope>NUCLEOTIDE SEQUENCE</scope>
    <source>
        <strain evidence="1">IL203A</strain>
    </source>
</reference>
<name>A0ACA9KIH1_9GLOM</name>
<organism evidence="1 2">
    <name type="scientific">Dentiscutata heterogama</name>
    <dbReference type="NCBI Taxonomy" id="1316150"/>
    <lineage>
        <taxon>Eukaryota</taxon>
        <taxon>Fungi</taxon>
        <taxon>Fungi incertae sedis</taxon>
        <taxon>Mucoromycota</taxon>
        <taxon>Glomeromycotina</taxon>
        <taxon>Glomeromycetes</taxon>
        <taxon>Diversisporales</taxon>
        <taxon>Gigasporaceae</taxon>
        <taxon>Dentiscutata</taxon>
    </lineage>
</organism>
<evidence type="ECO:0000313" key="1">
    <source>
        <dbReference type="EMBL" id="CAG8473477.1"/>
    </source>
</evidence>
<sequence>KEICCGIQVDSPAITKIVKINRVTIPELTSIFWGMSKAE</sequence>
<protein>
    <submittedName>
        <fullName evidence="1">12582_t:CDS:1</fullName>
    </submittedName>
</protein>
<proteinExistence type="predicted"/>
<accession>A0ACA9KIH1</accession>